<evidence type="ECO:0000313" key="3">
    <source>
        <dbReference type="Proteomes" id="UP000567179"/>
    </source>
</evidence>
<dbReference type="AlphaFoldDB" id="A0A8H5B4E9"/>
<keyword evidence="1" id="KW-0175">Coiled coil</keyword>
<proteinExistence type="predicted"/>
<protein>
    <submittedName>
        <fullName evidence="2">Uncharacterized protein</fullName>
    </submittedName>
</protein>
<comment type="caution">
    <text evidence="2">The sequence shown here is derived from an EMBL/GenBank/DDBJ whole genome shotgun (WGS) entry which is preliminary data.</text>
</comment>
<sequence length="123" mass="14366">MNRVKIIEARKAALADSERRYTEAELVLKAKQPELAQKTEHVKKLEENIRLATECKQLVRDLTKTLEKLDKAKKDLAATTERLERVEKKVTSFRDEADTFESKYQTTKKEYNAFMTMVDTLEL</sequence>
<evidence type="ECO:0000313" key="2">
    <source>
        <dbReference type="EMBL" id="KAF5316461.1"/>
    </source>
</evidence>
<dbReference type="Gene3D" id="1.10.287.1490">
    <property type="match status" value="1"/>
</dbReference>
<dbReference type="EMBL" id="JAACJJ010000042">
    <property type="protein sequence ID" value="KAF5316461.1"/>
    <property type="molecule type" value="Genomic_DNA"/>
</dbReference>
<evidence type="ECO:0000256" key="1">
    <source>
        <dbReference type="SAM" id="Coils"/>
    </source>
</evidence>
<accession>A0A8H5B4E9</accession>
<keyword evidence="3" id="KW-1185">Reference proteome</keyword>
<organism evidence="2 3">
    <name type="scientific">Psilocybe cf. subviscida</name>
    <dbReference type="NCBI Taxonomy" id="2480587"/>
    <lineage>
        <taxon>Eukaryota</taxon>
        <taxon>Fungi</taxon>
        <taxon>Dikarya</taxon>
        <taxon>Basidiomycota</taxon>
        <taxon>Agaricomycotina</taxon>
        <taxon>Agaricomycetes</taxon>
        <taxon>Agaricomycetidae</taxon>
        <taxon>Agaricales</taxon>
        <taxon>Agaricineae</taxon>
        <taxon>Strophariaceae</taxon>
        <taxon>Psilocybe</taxon>
    </lineage>
</organism>
<feature type="coiled-coil region" evidence="1">
    <location>
        <begin position="52"/>
        <end position="103"/>
    </location>
</feature>
<reference evidence="2 3" key="1">
    <citation type="journal article" date="2020" name="ISME J.">
        <title>Uncovering the hidden diversity of litter-decomposition mechanisms in mushroom-forming fungi.</title>
        <authorList>
            <person name="Floudas D."/>
            <person name="Bentzer J."/>
            <person name="Ahren D."/>
            <person name="Johansson T."/>
            <person name="Persson P."/>
            <person name="Tunlid A."/>
        </authorList>
    </citation>
    <scope>NUCLEOTIDE SEQUENCE [LARGE SCALE GENOMIC DNA]</scope>
    <source>
        <strain evidence="2 3">CBS 101986</strain>
    </source>
</reference>
<name>A0A8H5B4E9_9AGAR</name>
<gene>
    <name evidence="2" type="ORF">D9619_006344</name>
</gene>
<dbReference type="Proteomes" id="UP000567179">
    <property type="component" value="Unassembled WGS sequence"/>
</dbReference>